<keyword evidence="3" id="KW-1185">Reference proteome</keyword>
<dbReference type="InterPro" id="IPR011701">
    <property type="entry name" value="MFS"/>
</dbReference>
<dbReference type="Proteomes" id="UP001054945">
    <property type="component" value="Unassembled WGS sequence"/>
</dbReference>
<feature type="transmembrane region" description="Helical" evidence="1">
    <location>
        <begin position="544"/>
        <end position="567"/>
    </location>
</feature>
<dbReference type="Gene3D" id="1.20.1250.20">
    <property type="entry name" value="MFS general substrate transporter like domains"/>
    <property type="match status" value="2"/>
</dbReference>
<dbReference type="AlphaFoldDB" id="A0AAV4RLN3"/>
<feature type="transmembrane region" description="Helical" evidence="1">
    <location>
        <begin position="457"/>
        <end position="478"/>
    </location>
</feature>
<dbReference type="InterPro" id="IPR050327">
    <property type="entry name" value="Proton-linked_MCT"/>
</dbReference>
<protein>
    <submittedName>
        <fullName evidence="2">Uncharacterized protein</fullName>
    </submittedName>
</protein>
<evidence type="ECO:0000313" key="3">
    <source>
        <dbReference type="Proteomes" id="UP001054945"/>
    </source>
</evidence>
<dbReference type="SUPFAM" id="SSF103473">
    <property type="entry name" value="MFS general substrate transporter"/>
    <property type="match status" value="1"/>
</dbReference>
<feature type="transmembrane region" description="Helical" evidence="1">
    <location>
        <begin position="159"/>
        <end position="179"/>
    </location>
</feature>
<gene>
    <name evidence="2" type="primary">AVEN_32663_1</name>
    <name evidence="2" type="ORF">CEXT_84671</name>
</gene>
<keyword evidence="1" id="KW-0472">Membrane</keyword>
<dbReference type="GO" id="GO:0008028">
    <property type="term" value="F:monocarboxylic acid transmembrane transporter activity"/>
    <property type="evidence" value="ECO:0007669"/>
    <property type="project" value="TreeGrafter"/>
</dbReference>
<feature type="transmembrane region" description="Helical" evidence="1">
    <location>
        <begin position="387"/>
        <end position="409"/>
    </location>
</feature>
<keyword evidence="1" id="KW-0812">Transmembrane</keyword>
<proteinExistence type="predicted"/>
<feature type="transmembrane region" description="Helical" evidence="1">
    <location>
        <begin position="52"/>
        <end position="73"/>
    </location>
</feature>
<reference evidence="2 3" key="1">
    <citation type="submission" date="2021-06" db="EMBL/GenBank/DDBJ databases">
        <title>Caerostris extrusa draft genome.</title>
        <authorList>
            <person name="Kono N."/>
            <person name="Arakawa K."/>
        </authorList>
    </citation>
    <scope>NUCLEOTIDE SEQUENCE [LARGE SCALE GENOMIC DNA]</scope>
</reference>
<feature type="transmembrane region" description="Helical" evidence="1">
    <location>
        <begin position="104"/>
        <end position="123"/>
    </location>
</feature>
<name>A0AAV4RLN3_CAEEX</name>
<feature type="transmembrane region" description="Helical" evidence="1">
    <location>
        <begin position="80"/>
        <end position="98"/>
    </location>
</feature>
<feature type="transmembrane region" description="Helical" evidence="1">
    <location>
        <begin position="12"/>
        <end position="40"/>
    </location>
</feature>
<dbReference type="Pfam" id="PF07690">
    <property type="entry name" value="MFS_1"/>
    <property type="match status" value="1"/>
</dbReference>
<accession>A0AAV4RLN3</accession>
<feature type="transmembrane region" description="Helical" evidence="1">
    <location>
        <begin position="135"/>
        <end position="153"/>
    </location>
</feature>
<organism evidence="2 3">
    <name type="scientific">Caerostris extrusa</name>
    <name type="common">Bark spider</name>
    <name type="synonym">Caerostris bankana</name>
    <dbReference type="NCBI Taxonomy" id="172846"/>
    <lineage>
        <taxon>Eukaryota</taxon>
        <taxon>Metazoa</taxon>
        <taxon>Ecdysozoa</taxon>
        <taxon>Arthropoda</taxon>
        <taxon>Chelicerata</taxon>
        <taxon>Arachnida</taxon>
        <taxon>Araneae</taxon>
        <taxon>Araneomorphae</taxon>
        <taxon>Entelegynae</taxon>
        <taxon>Araneoidea</taxon>
        <taxon>Araneidae</taxon>
        <taxon>Caerostris</taxon>
    </lineage>
</organism>
<dbReference type="PANTHER" id="PTHR11360:SF303">
    <property type="entry name" value="MAJOR FACILITATOR SUPERFAMILY (MFS) PROFILE DOMAIN-CONTAINING PROTEIN"/>
    <property type="match status" value="1"/>
</dbReference>
<evidence type="ECO:0000313" key="2">
    <source>
        <dbReference type="EMBL" id="GIY21796.1"/>
    </source>
</evidence>
<sequence>MKRKGLDSAESWAIAAASIVINFLILAPARLSGVLFVAFMDRFNVNREQASLPFTLCYILRTLPGPLAGYLAAKCGLRRMSIIGCVLATVGVAASFLAEDIITVTVLLGGCYGLGYGFVCSLIPEFLNQYFDKHLAKANGLTMGGAGLGAFLLPPVVEVLIYVYGVSGMLLILGGLVLHSVPATMLLRKADFDKVPAAPKNEELAIKSNIDFDSFSVSEKQKPRSKSLNINSTAETIEKANEICDIMKFPKKKVEFVLPDNNIPEVRKYALQITKQNSLSSIPVSNNRISNIISSCNSSTPLPAESQNTSHDSLPRRRSLLHRTSTPLLLNIQNLKHSIDIKDFHFDIKKKPDERFEKLLDTDIDASVKSKPKLSAVQSFRVFLDPAFLLISITQSTYFFIMFLIWTIIVDFVRDKGIPPDEEVYFVMCLSLSDTLGRLGLGWITDSKFLTKSNYSALCFLGMGVMASLLPMVTGFVVTLTTVFIYGLISGGVMIIFPGMVTQFIHKDLRTMAMASRTSLNAPMSMAISPMIGYFRGNLGSYDWIFYIVTIMSLMCGFTSYFTPIIARIRDNRRKKQEQTSHLEHMENAPV</sequence>
<evidence type="ECO:0000256" key="1">
    <source>
        <dbReference type="SAM" id="Phobius"/>
    </source>
</evidence>
<dbReference type="EMBL" id="BPLR01008057">
    <property type="protein sequence ID" value="GIY21796.1"/>
    <property type="molecule type" value="Genomic_DNA"/>
</dbReference>
<dbReference type="PANTHER" id="PTHR11360">
    <property type="entry name" value="MONOCARBOXYLATE TRANSPORTER"/>
    <property type="match status" value="1"/>
</dbReference>
<feature type="transmembrane region" description="Helical" evidence="1">
    <location>
        <begin position="484"/>
        <end position="506"/>
    </location>
</feature>
<comment type="caution">
    <text evidence="2">The sequence shown here is derived from an EMBL/GenBank/DDBJ whole genome shotgun (WGS) entry which is preliminary data.</text>
</comment>
<keyword evidence="1" id="KW-1133">Transmembrane helix</keyword>
<dbReference type="InterPro" id="IPR036259">
    <property type="entry name" value="MFS_trans_sf"/>
</dbReference>